<dbReference type="EMBL" id="CP146369">
    <property type="protein sequence ID" value="WWT55710.1"/>
    <property type="molecule type" value="Genomic_DNA"/>
</dbReference>
<dbReference type="RefSeq" id="WP_123154994.1">
    <property type="nucleotide sequence ID" value="NZ_CP146369.1"/>
</dbReference>
<evidence type="ECO:0000313" key="2">
    <source>
        <dbReference type="Proteomes" id="UP001363460"/>
    </source>
</evidence>
<dbReference type="InterPro" id="IPR018661">
    <property type="entry name" value="DUF2093"/>
</dbReference>
<proteinExistence type="predicted"/>
<protein>
    <submittedName>
        <fullName evidence="1">DUF2093 domain-containing protein</fullName>
    </submittedName>
</protein>
<reference evidence="1 2" key="1">
    <citation type="submission" date="2024-02" db="EMBL/GenBank/DDBJ databases">
        <title>Distribution and functional of Brevundimonas-related endobacteria within Verticillium dahliae.</title>
        <authorList>
            <person name="Zeng H."/>
        </authorList>
    </citation>
    <scope>NUCLEOTIDE SEQUENCE [LARGE SCALE GENOMIC DNA]</scope>
    <source>
        <strain evidence="1 2">TRM 44200</strain>
    </source>
</reference>
<name>A0ABZ2IDQ0_9CAUL</name>
<keyword evidence="2" id="KW-1185">Reference proteome</keyword>
<sequence>MSTQSSPQDPGQAAGQTASLHYGDGEFAVLSAGAFVRCAVSGAAIPLTALRYWSVERQEAYAGPGEYLAAAGR</sequence>
<accession>A0ABZ2IDQ0</accession>
<dbReference type="Pfam" id="PF09866">
    <property type="entry name" value="DUF2093"/>
    <property type="match status" value="1"/>
</dbReference>
<evidence type="ECO:0000313" key="1">
    <source>
        <dbReference type="EMBL" id="WWT55710.1"/>
    </source>
</evidence>
<gene>
    <name evidence="1" type="ORF">V8J38_04525</name>
</gene>
<organism evidence="1 2">
    <name type="scientific">Brevundimonas olei</name>
    <dbReference type="NCBI Taxonomy" id="657642"/>
    <lineage>
        <taxon>Bacteria</taxon>
        <taxon>Pseudomonadati</taxon>
        <taxon>Pseudomonadota</taxon>
        <taxon>Alphaproteobacteria</taxon>
        <taxon>Caulobacterales</taxon>
        <taxon>Caulobacteraceae</taxon>
        <taxon>Brevundimonas</taxon>
    </lineage>
</organism>
<dbReference type="Proteomes" id="UP001363460">
    <property type="component" value="Chromosome"/>
</dbReference>